<feature type="compositionally biased region" description="Low complexity" evidence="1">
    <location>
        <begin position="295"/>
        <end position="314"/>
    </location>
</feature>
<feature type="transmembrane region" description="Helical" evidence="2">
    <location>
        <begin position="216"/>
        <end position="235"/>
    </location>
</feature>
<keyword evidence="2" id="KW-1133">Transmembrane helix</keyword>
<feature type="chain" id="PRO_5045555197" description="TPM domain-containing protein" evidence="3">
    <location>
        <begin position="46"/>
        <end position="760"/>
    </location>
</feature>
<sequence length="760" mass="81055">MEAVTSNHAHAGRIPPASTGRGRALRLLPALCLALCALTAFFATATPARAETPAAPTQAAYLADRLREQPVYVTDQLPRAVPRSTAAEFARLAKGTGVPTYVLVLPAESVRDGKELLGAVHDRLGRDGLYMLVDDHGVTDATAFGVRAPADDAWSAQLYELPYDAGPLLSFERFAEVVAQGPEKAAARAEAARAKYEHDEPEAMYIGPSDRRNQSFLTGILLSGVPLLILLLAAYGRRLRRRYAGATRNVDPSAGRASDPTARREPDPTAGRKPDPTAGQASDVTAVREPDPTTRRMPSAARRMPSAARRMPSAARRRPSPSPVVRVVAVVAAAALAAAAVALTATAVFDQTASSGVRPPTPAEMSARAERVAAGLRQDPVYTDPESPRVLDTRRLDRLHQRIDDFRRSDGGGPVYVALVPQSSENESAGDTELFAAAVHAKVGEPGVYVVADPGDGTIDAYNHGLRLDGDRLLFDLPDDITLGDSRADESDDHLLGERLDALMTFLDRTPRTDRPVEGPSPAPAPSPAEDNALPPLFATDFWPGLLVGAFTAFLLSAVLAGVAALVLRRRRPATEPTPHLPLTAPTEPSASYLRRTAYAEISALTREFTERADEPRAWDRLDAALLLLDGDPGRARRPGTDPATLVTVIVLARAGRAALTGDDSELCCGVNPLHGRGVRLSHVRVSAEDTSRRLLPVCELCRDTAIADPLGIPPRLLRLPAPSGGGRVPYYDATDGPLTAVPRGIARLVDKVRETTGVH</sequence>
<evidence type="ECO:0000256" key="2">
    <source>
        <dbReference type="SAM" id="Phobius"/>
    </source>
</evidence>
<comment type="caution">
    <text evidence="4">The sequence shown here is derived from an EMBL/GenBank/DDBJ whole genome shotgun (WGS) entry which is preliminary data.</text>
</comment>
<dbReference type="EMBL" id="BAAATM010000016">
    <property type="protein sequence ID" value="GAA2545131.1"/>
    <property type="molecule type" value="Genomic_DNA"/>
</dbReference>
<evidence type="ECO:0008006" key="6">
    <source>
        <dbReference type="Google" id="ProtNLM"/>
    </source>
</evidence>
<dbReference type="RefSeq" id="WP_344540344.1">
    <property type="nucleotide sequence ID" value="NZ_BAAATM010000016.1"/>
</dbReference>
<gene>
    <name evidence="4" type="ORF">GCM10010423_50620</name>
</gene>
<feature type="region of interest" description="Disordered" evidence="1">
    <location>
        <begin position="509"/>
        <end position="532"/>
    </location>
</feature>
<evidence type="ECO:0000313" key="4">
    <source>
        <dbReference type="EMBL" id="GAA2545131.1"/>
    </source>
</evidence>
<organism evidence="4 5">
    <name type="scientific">Streptomyces levis</name>
    <dbReference type="NCBI Taxonomy" id="285566"/>
    <lineage>
        <taxon>Bacteria</taxon>
        <taxon>Bacillati</taxon>
        <taxon>Actinomycetota</taxon>
        <taxon>Actinomycetes</taxon>
        <taxon>Kitasatosporales</taxon>
        <taxon>Streptomycetaceae</taxon>
        <taxon>Streptomyces</taxon>
    </lineage>
</organism>
<feature type="compositionally biased region" description="Basic and acidic residues" evidence="1">
    <location>
        <begin position="261"/>
        <end position="275"/>
    </location>
</feature>
<feature type="signal peptide" evidence="3">
    <location>
        <begin position="1"/>
        <end position="45"/>
    </location>
</feature>
<evidence type="ECO:0000256" key="3">
    <source>
        <dbReference type="SAM" id="SignalP"/>
    </source>
</evidence>
<feature type="transmembrane region" description="Helical" evidence="2">
    <location>
        <begin position="542"/>
        <end position="568"/>
    </location>
</feature>
<dbReference type="Proteomes" id="UP001501095">
    <property type="component" value="Unassembled WGS sequence"/>
</dbReference>
<feature type="region of interest" description="Disordered" evidence="1">
    <location>
        <begin position="248"/>
        <end position="320"/>
    </location>
</feature>
<evidence type="ECO:0000256" key="1">
    <source>
        <dbReference type="SAM" id="MobiDB-lite"/>
    </source>
</evidence>
<keyword evidence="3" id="KW-0732">Signal</keyword>
<proteinExistence type="predicted"/>
<evidence type="ECO:0000313" key="5">
    <source>
        <dbReference type="Proteomes" id="UP001501095"/>
    </source>
</evidence>
<keyword evidence="2" id="KW-0812">Transmembrane</keyword>
<keyword evidence="2" id="KW-0472">Membrane</keyword>
<feature type="transmembrane region" description="Helical" evidence="2">
    <location>
        <begin position="324"/>
        <end position="349"/>
    </location>
</feature>
<protein>
    <recommendedName>
        <fullName evidence="6">TPM domain-containing protein</fullName>
    </recommendedName>
</protein>
<name>A0ABN3P2Q7_9ACTN</name>
<reference evidence="4 5" key="1">
    <citation type="journal article" date="2019" name="Int. J. Syst. Evol. Microbiol.">
        <title>The Global Catalogue of Microorganisms (GCM) 10K type strain sequencing project: providing services to taxonomists for standard genome sequencing and annotation.</title>
        <authorList>
            <consortium name="The Broad Institute Genomics Platform"/>
            <consortium name="The Broad Institute Genome Sequencing Center for Infectious Disease"/>
            <person name="Wu L."/>
            <person name="Ma J."/>
        </authorList>
    </citation>
    <scope>NUCLEOTIDE SEQUENCE [LARGE SCALE GENOMIC DNA]</scope>
    <source>
        <strain evidence="4 5">JCM 6924</strain>
    </source>
</reference>
<accession>A0ABN3P2Q7</accession>
<keyword evidence="5" id="KW-1185">Reference proteome</keyword>